<keyword evidence="4 5" id="KW-0408">Iron</keyword>
<keyword evidence="2 5" id="KW-0349">Heme</keyword>
<dbReference type="InterPro" id="IPR005616">
    <property type="entry name" value="CcmH/CycL/Ccl2/NrfF_N"/>
</dbReference>
<feature type="transmembrane region" description="Helical" evidence="5">
    <location>
        <begin position="89"/>
        <end position="110"/>
    </location>
</feature>
<evidence type="ECO:0000313" key="8">
    <source>
        <dbReference type="Proteomes" id="UP000536835"/>
    </source>
</evidence>
<keyword evidence="3 5" id="KW-0479">Metal-binding</keyword>
<dbReference type="EMBL" id="JABFCX010000002">
    <property type="protein sequence ID" value="NNU16022.1"/>
    <property type="molecule type" value="Genomic_DNA"/>
</dbReference>
<gene>
    <name evidence="7" type="ORF">HK107_06770</name>
</gene>
<evidence type="ECO:0000313" key="7">
    <source>
        <dbReference type="EMBL" id="NNU16022.1"/>
    </source>
</evidence>
<evidence type="ECO:0000256" key="3">
    <source>
        <dbReference type="ARBA" id="ARBA00022723"/>
    </source>
</evidence>
<dbReference type="InterPro" id="IPR038297">
    <property type="entry name" value="CcmH/CycL/NrfF/Ccl2_sf"/>
</dbReference>
<dbReference type="Gene3D" id="1.10.8.640">
    <property type="entry name" value="Cytochrome C biogenesis protein"/>
    <property type="match status" value="1"/>
</dbReference>
<comment type="similarity">
    <text evidence="1 5">Belongs to the CcmH/CycL/Ccl2/NrfF family.</text>
</comment>
<dbReference type="CDD" id="cd16378">
    <property type="entry name" value="CcmH_N"/>
    <property type="match status" value="1"/>
</dbReference>
<comment type="function">
    <text evidence="5">Possible subunit of a heme lyase.</text>
</comment>
<feature type="domain" description="CcmH/CycL/Ccl2/NrfF N-terminal" evidence="6">
    <location>
        <begin position="15"/>
        <end position="115"/>
    </location>
</feature>
<accession>A0A7Y3RL04</accession>
<evidence type="ECO:0000256" key="4">
    <source>
        <dbReference type="ARBA" id="ARBA00023004"/>
    </source>
</evidence>
<dbReference type="Pfam" id="PF03918">
    <property type="entry name" value="CcmH"/>
    <property type="match status" value="1"/>
</dbReference>
<name>A0A7Y3RL04_9PROT</name>
<keyword evidence="5" id="KW-0812">Transmembrane</keyword>
<comment type="caution">
    <text evidence="7">The sequence shown here is derived from an EMBL/GenBank/DDBJ whole genome shotgun (WGS) entry which is preliminary data.</text>
</comment>
<dbReference type="Proteomes" id="UP000536835">
    <property type="component" value="Unassembled WGS sequence"/>
</dbReference>
<evidence type="ECO:0000256" key="2">
    <source>
        <dbReference type="ARBA" id="ARBA00022617"/>
    </source>
</evidence>
<evidence type="ECO:0000256" key="1">
    <source>
        <dbReference type="ARBA" id="ARBA00010342"/>
    </source>
</evidence>
<dbReference type="PANTHER" id="PTHR47601">
    <property type="match status" value="1"/>
</dbReference>
<protein>
    <recommendedName>
        <fullName evidence="5">Cytochrome c-type biogenesis protein</fullName>
    </recommendedName>
</protein>
<dbReference type="AlphaFoldDB" id="A0A7Y3RL04"/>
<dbReference type="GO" id="GO:0046872">
    <property type="term" value="F:metal ion binding"/>
    <property type="evidence" value="ECO:0007669"/>
    <property type="project" value="UniProtKB-KW"/>
</dbReference>
<dbReference type="RefSeq" id="WP_173197912.1">
    <property type="nucleotide sequence ID" value="NZ_JABFCX010000002.1"/>
</dbReference>
<reference evidence="7 8" key="1">
    <citation type="submission" date="2020-05" db="EMBL/GenBank/DDBJ databases">
        <title>Parvularcula mediterraneae sp. nov., isolated from polypropylene straw from shallow seawater of the seashore of Laganas in Zakynthos island, Greece.</title>
        <authorList>
            <person name="Szabo I."/>
            <person name="Al-Omari J."/>
            <person name="Rado J."/>
            <person name="Szerdahelyi G.S."/>
        </authorList>
    </citation>
    <scope>NUCLEOTIDE SEQUENCE [LARGE SCALE GENOMIC DNA]</scope>
    <source>
        <strain evidence="7 8">ZS-1/3</strain>
    </source>
</reference>
<keyword evidence="5" id="KW-1133">Transmembrane helix</keyword>
<keyword evidence="5" id="KW-0732">Signal</keyword>
<proteinExistence type="inferred from homology"/>
<evidence type="ECO:0000259" key="6">
    <source>
        <dbReference type="Pfam" id="PF03918"/>
    </source>
</evidence>
<dbReference type="PANTHER" id="PTHR47601:SF1">
    <property type="entry name" value="CYTOCHROME C-TYPE BIOGENESIS CCMH-LIKE MITOCHONDRIAL PROTEIN"/>
    <property type="match status" value="1"/>
</dbReference>
<evidence type="ECO:0000256" key="5">
    <source>
        <dbReference type="RuleBase" id="RU364112"/>
    </source>
</evidence>
<sequence>MILPALLFLAASLAPQEQARADAIAEDIRCLVCQNQSVAESEAELAKVMRALIEERVAAGDSDDEVRRYLTDRYGQEVLLRPAVSAGNALLWAGPIIALCAAALWAFSLFRRGAKAR</sequence>
<keyword evidence="8" id="KW-1185">Reference proteome</keyword>
<organism evidence="7 8">
    <name type="scientific">Parvularcula mediterranea</name>
    <dbReference type="NCBI Taxonomy" id="2732508"/>
    <lineage>
        <taxon>Bacteria</taxon>
        <taxon>Pseudomonadati</taxon>
        <taxon>Pseudomonadota</taxon>
        <taxon>Alphaproteobacteria</taxon>
        <taxon>Parvularculales</taxon>
        <taxon>Parvularculaceae</taxon>
        <taxon>Parvularcula</taxon>
    </lineage>
</organism>
<keyword evidence="5" id="KW-0472">Membrane</keyword>